<proteinExistence type="predicted"/>
<dbReference type="Pfam" id="PF00169">
    <property type="entry name" value="PH"/>
    <property type="match status" value="1"/>
</dbReference>
<evidence type="ECO:0000256" key="1">
    <source>
        <dbReference type="SAM" id="MobiDB-lite"/>
    </source>
</evidence>
<dbReference type="OrthoDB" id="4772at2759"/>
<dbReference type="Proteomes" id="UP000012073">
    <property type="component" value="Unassembled WGS sequence"/>
</dbReference>
<dbReference type="RefSeq" id="XP_005718086.1">
    <property type="nucleotide sequence ID" value="XM_005718029.1"/>
</dbReference>
<sequence>MSDEIPIDPKFPSFTMDYADTADLSDITNVPNRRTLRDSVYRSQVPAQFARASFSTVGKAPDDTFDESVQGHPQDPHVDKPWDKKLDFASVAKAPVARGGDDEDDDAGFDVPDRLTMGPGAAAARLDLQRCTIRVHRQLVDQIKTNSMKPGTIDSYSSAENRGTVADELSRCQGELWLKSRVPMMGWKKRYGSIVDHAYFGPVLFLFKYDAKGNVALHHSMMIVLVDSHVRLGKNSTTKDKDYRCEFVLKTTKRRYLIAANHTMRRDYWLRNLESIQQQASTTYG</sequence>
<dbReference type="KEGG" id="ccp:CHC_T00000547001"/>
<protein>
    <recommendedName>
        <fullName evidence="2">PH domain-containing protein</fullName>
    </recommendedName>
</protein>
<dbReference type="GeneID" id="17325805"/>
<dbReference type="SUPFAM" id="SSF50729">
    <property type="entry name" value="PH domain-like"/>
    <property type="match status" value="1"/>
</dbReference>
<dbReference type="STRING" id="2769.R7QL40"/>
<feature type="region of interest" description="Disordered" evidence="1">
    <location>
        <begin position="53"/>
        <end position="82"/>
    </location>
</feature>
<feature type="domain" description="PH" evidence="2">
    <location>
        <begin position="169"/>
        <end position="278"/>
    </location>
</feature>
<keyword evidence="4" id="KW-1185">Reference proteome</keyword>
<dbReference type="InterPro" id="IPR001849">
    <property type="entry name" value="PH_domain"/>
</dbReference>
<accession>R7QL40</accession>
<dbReference type="CDD" id="cd00821">
    <property type="entry name" value="PH"/>
    <property type="match status" value="1"/>
</dbReference>
<dbReference type="PROSITE" id="PS50003">
    <property type="entry name" value="PH_DOMAIN"/>
    <property type="match status" value="1"/>
</dbReference>
<gene>
    <name evidence="3" type="ORF">CHC_T00000547001</name>
</gene>
<dbReference type="EMBL" id="HG001903">
    <property type="protein sequence ID" value="CDF38201.1"/>
    <property type="molecule type" value="Genomic_DNA"/>
</dbReference>
<reference evidence="4" key="1">
    <citation type="journal article" date="2013" name="Proc. Natl. Acad. Sci. U.S.A.">
        <title>Genome structure and metabolic features in the red seaweed Chondrus crispus shed light on evolution of the Archaeplastida.</title>
        <authorList>
            <person name="Collen J."/>
            <person name="Porcel B."/>
            <person name="Carre W."/>
            <person name="Ball S.G."/>
            <person name="Chaparro C."/>
            <person name="Tonon T."/>
            <person name="Barbeyron T."/>
            <person name="Michel G."/>
            <person name="Noel B."/>
            <person name="Valentin K."/>
            <person name="Elias M."/>
            <person name="Artiguenave F."/>
            <person name="Arun A."/>
            <person name="Aury J.M."/>
            <person name="Barbosa-Neto J.F."/>
            <person name="Bothwell J.H."/>
            <person name="Bouget F.Y."/>
            <person name="Brillet L."/>
            <person name="Cabello-Hurtado F."/>
            <person name="Capella-Gutierrez S."/>
            <person name="Charrier B."/>
            <person name="Cladiere L."/>
            <person name="Cock J.M."/>
            <person name="Coelho S.M."/>
            <person name="Colleoni C."/>
            <person name="Czjzek M."/>
            <person name="Da Silva C."/>
            <person name="Delage L."/>
            <person name="Denoeud F."/>
            <person name="Deschamps P."/>
            <person name="Dittami S.M."/>
            <person name="Gabaldon T."/>
            <person name="Gachon C.M."/>
            <person name="Groisillier A."/>
            <person name="Herve C."/>
            <person name="Jabbari K."/>
            <person name="Katinka M."/>
            <person name="Kloareg B."/>
            <person name="Kowalczyk N."/>
            <person name="Labadie K."/>
            <person name="Leblanc C."/>
            <person name="Lopez P.J."/>
            <person name="McLachlan D.H."/>
            <person name="Meslet-Cladiere L."/>
            <person name="Moustafa A."/>
            <person name="Nehr Z."/>
            <person name="Nyvall Collen P."/>
            <person name="Panaud O."/>
            <person name="Partensky F."/>
            <person name="Poulain J."/>
            <person name="Rensing S.A."/>
            <person name="Rousvoal S."/>
            <person name="Samson G."/>
            <person name="Symeonidi A."/>
            <person name="Weissenbach J."/>
            <person name="Zambounis A."/>
            <person name="Wincker P."/>
            <person name="Boyen C."/>
        </authorList>
    </citation>
    <scope>NUCLEOTIDE SEQUENCE [LARGE SCALE GENOMIC DNA]</scope>
    <source>
        <strain evidence="4">cv. Stackhouse</strain>
    </source>
</reference>
<dbReference type="SMART" id="SM00233">
    <property type="entry name" value="PH"/>
    <property type="match status" value="1"/>
</dbReference>
<dbReference type="Gene3D" id="2.30.29.30">
    <property type="entry name" value="Pleckstrin-homology domain (PH domain)/Phosphotyrosine-binding domain (PTB)"/>
    <property type="match status" value="1"/>
</dbReference>
<dbReference type="AlphaFoldDB" id="R7QL40"/>
<dbReference type="InterPro" id="IPR011993">
    <property type="entry name" value="PH-like_dom_sf"/>
</dbReference>
<organism evidence="3 4">
    <name type="scientific">Chondrus crispus</name>
    <name type="common">Carrageen Irish moss</name>
    <name type="synonym">Polymorpha crispa</name>
    <dbReference type="NCBI Taxonomy" id="2769"/>
    <lineage>
        <taxon>Eukaryota</taxon>
        <taxon>Rhodophyta</taxon>
        <taxon>Florideophyceae</taxon>
        <taxon>Rhodymeniophycidae</taxon>
        <taxon>Gigartinales</taxon>
        <taxon>Gigartinaceae</taxon>
        <taxon>Chondrus</taxon>
    </lineage>
</organism>
<dbReference type="Gramene" id="CDF38201">
    <property type="protein sequence ID" value="CDF38201"/>
    <property type="gene ID" value="CHC_T00000547001"/>
</dbReference>
<name>R7QL40_CHOCR</name>
<evidence type="ECO:0000259" key="2">
    <source>
        <dbReference type="PROSITE" id="PS50003"/>
    </source>
</evidence>
<evidence type="ECO:0000313" key="3">
    <source>
        <dbReference type="EMBL" id="CDF38201.1"/>
    </source>
</evidence>
<evidence type="ECO:0000313" key="4">
    <source>
        <dbReference type="Proteomes" id="UP000012073"/>
    </source>
</evidence>